<reference evidence="2 3" key="1">
    <citation type="submission" date="2015-12" db="EMBL/GenBank/DDBJ databases">
        <title>Dictyostelia acquired genes for synthesis and detection of signals that induce cell-type specialization by lateral gene transfer from prokaryotes.</title>
        <authorList>
            <person name="Gloeckner G."/>
            <person name="Schaap P."/>
        </authorList>
    </citation>
    <scope>NUCLEOTIDE SEQUENCE [LARGE SCALE GENOMIC DNA]</scope>
    <source>
        <strain evidence="2 3">TK</strain>
    </source>
</reference>
<dbReference type="Proteomes" id="UP000076078">
    <property type="component" value="Unassembled WGS sequence"/>
</dbReference>
<dbReference type="OMA" id="YFVCDYL"/>
<dbReference type="InterPro" id="IPR014825">
    <property type="entry name" value="DNA_alkylation"/>
</dbReference>
<name>A0A152A482_TIELA</name>
<comment type="caution">
    <text evidence="2">The sequence shown here is derived from an EMBL/GenBank/DDBJ whole genome shotgun (WGS) entry which is preliminary data.</text>
</comment>
<protein>
    <recommendedName>
        <fullName evidence="4">DNA alkylation repair protein</fullName>
    </recommendedName>
</protein>
<feature type="region of interest" description="Disordered" evidence="1">
    <location>
        <begin position="214"/>
        <end position="241"/>
    </location>
</feature>
<dbReference type="Pfam" id="PF08713">
    <property type="entry name" value="DNA_alkylation"/>
    <property type="match status" value="1"/>
</dbReference>
<feature type="compositionally biased region" description="Acidic residues" evidence="1">
    <location>
        <begin position="230"/>
        <end position="241"/>
    </location>
</feature>
<evidence type="ECO:0008006" key="4">
    <source>
        <dbReference type="Google" id="ProtNLM"/>
    </source>
</evidence>
<dbReference type="PANTHER" id="PTHR34070:SF1">
    <property type="entry name" value="DNA ALKYLATION REPAIR PROTEIN"/>
    <property type="match status" value="1"/>
</dbReference>
<dbReference type="InParanoid" id="A0A152A482"/>
<dbReference type="Gene3D" id="1.25.10.90">
    <property type="match status" value="1"/>
</dbReference>
<gene>
    <name evidence="2" type="ORF">DLAC_02166</name>
</gene>
<evidence type="ECO:0000256" key="1">
    <source>
        <dbReference type="SAM" id="MobiDB-lite"/>
    </source>
</evidence>
<evidence type="ECO:0000313" key="2">
    <source>
        <dbReference type="EMBL" id="KYR01072.1"/>
    </source>
</evidence>
<dbReference type="PANTHER" id="PTHR34070">
    <property type="entry name" value="ARMADILLO-TYPE FOLD"/>
    <property type="match status" value="1"/>
</dbReference>
<sequence>MTIKSNYVKLIGNFFRLNKNEKSSERKKQYMRNKFEFLGIAAPKRKDLLKEFIEKNGRPTEDEIIEIYKLEEREFQYIGIDLSSHQLNKIKDKKRLDLYWAMINHQPWWDTVDIIASRLIGSHFKKFPEISQSYTDKWIDSDDFWHRRISLIYQLSYKKETNTKLLFKYIEKTIDEKEFFIRKAIGWALRNLYKIQPLTVKKFVNSHPNLSNLSRREALKHDNDNTDKLEESEEDEDQELD</sequence>
<organism evidence="2 3">
    <name type="scientific">Tieghemostelium lacteum</name>
    <name type="common">Slime mold</name>
    <name type="synonym">Dictyostelium lacteum</name>
    <dbReference type="NCBI Taxonomy" id="361077"/>
    <lineage>
        <taxon>Eukaryota</taxon>
        <taxon>Amoebozoa</taxon>
        <taxon>Evosea</taxon>
        <taxon>Eumycetozoa</taxon>
        <taxon>Dictyostelia</taxon>
        <taxon>Dictyosteliales</taxon>
        <taxon>Raperosteliaceae</taxon>
        <taxon>Tieghemostelium</taxon>
    </lineage>
</organism>
<keyword evidence="3" id="KW-1185">Reference proteome</keyword>
<dbReference type="EMBL" id="LODT01000011">
    <property type="protein sequence ID" value="KYR01072.1"/>
    <property type="molecule type" value="Genomic_DNA"/>
</dbReference>
<dbReference type="SUPFAM" id="SSF48371">
    <property type="entry name" value="ARM repeat"/>
    <property type="match status" value="1"/>
</dbReference>
<feature type="compositionally biased region" description="Basic and acidic residues" evidence="1">
    <location>
        <begin position="214"/>
        <end position="229"/>
    </location>
</feature>
<dbReference type="InterPro" id="IPR016024">
    <property type="entry name" value="ARM-type_fold"/>
</dbReference>
<dbReference type="AlphaFoldDB" id="A0A152A482"/>
<accession>A0A152A482</accession>
<dbReference type="CDD" id="cd07064">
    <property type="entry name" value="AlkD_like_1"/>
    <property type="match status" value="1"/>
</dbReference>
<evidence type="ECO:0000313" key="3">
    <source>
        <dbReference type="Proteomes" id="UP000076078"/>
    </source>
</evidence>
<proteinExistence type="predicted"/>
<dbReference type="OrthoDB" id="429969at2759"/>